<name>A0A0G3G7Q7_9GAMM</name>
<dbReference type="KEGG" id="tvr:TVD_09240"/>
<dbReference type="PATRIC" id="fig|106634.4.peg.1892"/>
<feature type="domain" description="Multidrug resistance protein MdtA-like alpha-helical hairpin" evidence="5">
    <location>
        <begin position="111"/>
        <end position="177"/>
    </location>
</feature>
<dbReference type="NCBIfam" id="TIGR01730">
    <property type="entry name" value="RND_mfp"/>
    <property type="match status" value="1"/>
</dbReference>
<sequence length="424" mass="45551">MHHLRSATPVTALILGWLLLVLLPGCAAESEEEDEAAPEVVEVPVRSLENELVSISRTYTARTRSPREVEVRARVSGVLESRRYEEGEQIERGAEMFRIDPSPYAVRVRSGEASLERAAAERRQAEREWERVLGLYEDNAASGRERDEARSQLELAEAEVAAAEAALAEARLDLDYTSVVSPLDGVGGLEERPEGSLLEAGDLLATVTQLDPIRADFAIPEAHLATYGPQIRSGVGLTVLLALPDDALYPHQGQIDVTEVSVDEATGMVEVRALFPNRDVQLLPGQFVRVTLSGLIAGHGKRVPHAAVVEGPEGTAVFVVDDDDVPHMRPIQIGMDLGEDFLVTGGLSDGDRIVIGGVAGIEEGIGIRPLDSPRAAEEPVAPGLLPEVSTDLLDEVMDPATEQDAVDDILDGIGNGPDRDRASD</sequence>
<proteinExistence type="inferred from homology"/>
<dbReference type="InterPro" id="IPR058626">
    <property type="entry name" value="MdtA-like_b-barrel"/>
</dbReference>
<reference evidence="9 10" key="1">
    <citation type="submission" date="2015-04" db="EMBL/GenBank/DDBJ databases">
        <title>Complete Sequence for the Genome of the Thioalkalivibrio versutus D301.</title>
        <authorList>
            <person name="Mu T."/>
            <person name="Zhou J."/>
            <person name="Xu X."/>
        </authorList>
    </citation>
    <scope>NUCLEOTIDE SEQUENCE [LARGE SCALE GENOMIC DNA]</scope>
    <source>
        <strain evidence="9 10">D301</strain>
    </source>
</reference>
<dbReference type="InterPro" id="IPR058625">
    <property type="entry name" value="MdtA-like_BSH"/>
</dbReference>
<gene>
    <name evidence="9" type="ORF">TVD_09240</name>
</gene>
<dbReference type="PANTHER" id="PTHR30158">
    <property type="entry name" value="ACRA/E-RELATED COMPONENT OF DRUG EFFLUX TRANSPORTER"/>
    <property type="match status" value="1"/>
</dbReference>
<dbReference type="GO" id="GO:0022857">
    <property type="term" value="F:transmembrane transporter activity"/>
    <property type="evidence" value="ECO:0007669"/>
    <property type="project" value="InterPro"/>
</dbReference>
<dbReference type="InterPro" id="IPR058627">
    <property type="entry name" value="MdtA-like_C"/>
</dbReference>
<dbReference type="Proteomes" id="UP000064201">
    <property type="component" value="Chromosome"/>
</dbReference>
<dbReference type="InterPro" id="IPR006143">
    <property type="entry name" value="RND_pump_MFP"/>
</dbReference>
<dbReference type="Pfam" id="PF25967">
    <property type="entry name" value="RND-MFP_C"/>
    <property type="match status" value="1"/>
</dbReference>
<dbReference type="EMBL" id="CP011367">
    <property type="protein sequence ID" value="AKJ95527.1"/>
    <property type="molecule type" value="Genomic_DNA"/>
</dbReference>
<dbReference type="Pfam" id="PF25876">
    <property type="entry name" value="HH_MFP_RND"/>
    <property type="match status" value="1"/>
</dbReference>
<feature type="coiled-coil region" evidence="3">
    <location>
        <begin position="108"/>
        <end position="173"/>
    </location>
</feature>
<evidence type="ECO:0000259" key="6">
    <source>
        <dbReference type="Pfam" id="PF25917"/>
    </source>
</evidence>
<evidence type="ECO:0000256" key="3">
    <source>
        <dbReference type="SAM" id="Coils"/>
    </source>
</evidence>
<evidence type="ECO:0000256" key="4">
    <source>
        <dbReference type="SAM" id="MobiDB-lite"/>
    </source>
</evidence>
<evidence type="ECO:0000256" key="2">
    <source>
        <dbReference type="ARBA" id="ARBA00009477"/>
    </source>
</evidence>
<dbReference type="GO" id="GO:0030313">
    <property type="term" value="C:cell envelope"/>
    <property type="evidence" value="ECO:0007669"/>
    <property type="project" value="UniProtKB-SubCell"/>
</dbReference>
<dbReference type="SUPFAM" id="SSF111369">
    <property type="entry name" value="HlyD-like secretion proteins"/>
    <property type="match status" value="1"/>
</dbReference>
<dbReference type="InterPro" id="IPR058624">
    <property type="entry name" value="MdtA-like_HH"/>
</dbReference>
<evidence type="ECO:0000259" key="8">
    <source>
        <dbReference type="Pfam" id="PF25967"/>
    </source>
</evidence>
<keyword evidence="3" id="KW-0175">Coiled coil</keyword>
<organism evidence="9 10">
    <name type="scientific">Thioalkalivibrio versutus</name>
    <dbReference type="NCBI Taxonomy" id="106634"/>
    <lineage>
        <taxon>Bacteria</taxon>
        <taxon>Pseudomonadati</taxon>
        <taxon>Pseudomonadota</taxon>
        <taxon>Gammaproteobacteria</taxon>
        <taxon>Chromatiales</taxon>
        <taxon>Ectothiorhodospiraceae</taxon>
        <taxon>Thioalkalivibrio</taxon>
    </lineage>
</organism>
<evidence type="ECO:0000313" key="9">
    <source>
        <dbReference type="EMBL" id="AKJ95527.1"/>
    </source>
</evidence>
<accession>A0A0G3G7Q7</accession>
<dbReference type="Pfam" id="PF25917">
    <property type="entry name" value="BSH_RND"/>
    <property type="match status" value="1"/>
</dbReference>
<dbReference type="Gene3D" id="2.40.30.170">
    <property type="match status" value="1"/>
</dbReference>
<feature type="region of interest" description="Disordered" evidence="4">
    <location>
        <begin position="398"/>
        <end position="424"/>
    </location>
</feature>
<dbReference type="GO" id="GO:0005886">
    <property type="term" value="C:plasma membrane"/>
    <property type="evidence" value="ECO:0007669"/>
    <property type="project" value="TreeGrafter"/>
</dbReference>
<feature type="domain" description="Multidrug resistance protein MdtA-like barrel-sandwich hybrid" evidence="6">
    <location>
        <begin position="67"/>
        <end position="208"/>
    </location>
</feature>
<comment type="subcellular location">
    <subcellularLocation>
        <location evidence="1">Cell inner membrane</location>
        <topology evidence="1">Lipid-anchor</topology>
    </subcellularLocation>
</comment>
<dbReference type="Gene3D" id="2.40.50.100">
    <property type="match status" value="1"/>
</dbReference>
<dbReference type="STRING" id="106634.TVD_09240"/>
<protein>
    <submittedName>
        <fullName evidence="9">RND transporter</fullName>
    </submittedName>
</protein>
<feature type="domain" description="Multidrug resistance protein MdtA-like beta-barrel" evidence="7">
    <location>
        <begin position="212"/>
        <end position="292"/>
    </location>
</feature>
<evidence type="ECO:0000313" key="10">
    <source>
        <dbReference type="Proteomes" id="UP000064201"/>
    </source>
</evidence>
<feature type="domain" description="Multidrug resistance protein MdtA-like C-terminal permuted SH3" evidence="8">
    <location>
        <begin position="303"/>
        <end position="358"/>
    </location>
</feature>
<dbReference type="RefSeq" id="WP_047251442.1">
    <property type="nucleotide sequence ID" value="NZ_CP011367.1"/>
</dbReference>
<dbReference type="Pfam" id="PF25944">
    <property type="entry name" value="Beta-barrel_RND"/>
    <property type="match status" value="1"/>
</dbReference>
<evidence type="ECO:0000259" key="7">
    <source>
        <dbReference type="Pfam" id="PF25944"/>
    </source>
</evidence>
<evidence type="ECO:0000256" key="1">
    <source>
        <dbReference type="ARBA" id="ARBA00004519"/>
    </source>
</evidence>
<dbReference type="OrthoDB" id="9800613at2"/>
<keyword evidence="10" id="KW-1185">Reference proteome</keyword>
<dbReference type="GO" id="GO:0046677">
    <property type="term" value="P:response to antibiotic"/>
    <property type="evidence" value="ECO:0007669"/>
    <property type="project" value="TreeGrafter"/>
</dbReference>
<comment type="similarity">
    <text evidence="2">Belongs to the membrane fusion protein (MFP) (TC 8.A.1) family.</text>
</comment>
<dbReference type="Gene3D" id="1.10.287.470">
    <property type="entry name" value="Helix hairpin bin"/>
    <property type="match status" value="1"/>
</dbReference>
<evidence type="ECO:0000259" key="5">
    <source>
        <dbReference type="Pfam" id="PF25876"/>
    </source>
</evidence>
<dbReference type="Gene3D" id="2.40.420.20">
    <property type="match status" value="1"/>
</dbReference>
<dbReference type="AlphaFoldDB" id="A0A0G3G7Q7"/>